<dbReference type="NCBIfam" id="NF004160">
    <property type="entry name" value="PRK05627.1-3"/>
    <property type="match status" value="1"/>
</dbReference>
<dbReference type="UniPathway" id="UPA00276">
    <property type="reaction ID" value="UER00406"/>
</dbReference>
<dbReference type="PANTHER" id="PTHR22749">
    <property type="entry name" value="RIBOFLAVIN KINASE/FMN ADENYLYLTRANSFERASE"/>
    <property type="match status" value="1"/>
</dbReference>
<evidence type="ECO:0000256" key="6">
    <source>
        <dbReference type="ARBA" id="ARBA00022679"/>
    </source>
</evidence>
<dbReference type="InterPro" id="IPR023465">
    <property type="entry name" value="Riboflavin_kinase_dom_sf"/>
</dbReference>
<evidence type="ECO:0000256" key="11">
    <source>
        <dbReference type="ARBA" id="ARBA00022840"/>
    </source>
</evidence>
<dbReference type="PANTHER" id="PTHR22749:SF6">
    <property type="entry name" value="RIBOFLAVIN KINASE"/>
    <property type="match status" value="1"/>
</dbReference>
<dbReference type="Pfam" id="PF06574">
    <property type="entry name" value="FAD_syn"/>
    <property type="match status" value="1"/>
</dbReference>
<dbReference type="Gene3D" id="2.40.30.30">
    <property type="entry name" value="Riboflavin kinase-like"/>
    <property type="match status" value="1"/>
</dbReference>
<evidence type="ECO:0000313" key="17">
    <source>
        <dbReference type="EMBL" id="SKB48736.1"/>
    </source>
</evidence>
<evidence type="ECO:0000256" key="10">
    <source>
        <dbReference type="ARBA" id="ARBA00022827"/>
    </source>
</evidence>
<organism evidence="17 18">
    <name type="scientific">Salegentibacter holothuriorum</name>
    <dbReference type="NCBI Taxonomy" id="241145"/>
    <lineage>
        <taxon>Bacteria</taxon>
        <taxon>Pseudomonadati</taxon>
        <taxon>Bacteroidota</taxon>
        <taxon>Flavobacteriia</taxon>
        <taxon>Flavobacteriales</taxon>
        <taxon>Flavobacteriaceae</taxon>
        <taxon>Salegentibacter</taxon>
    </lineage>
</organism>
<feature type="domain" description="Riboflavin kinase" evidence="16">
    <location>
        <begin position="184"/>
        <end position="309"/>
    </location>
</feature>
<keyword evidence="18" id="KW-1185">Reference proteome</keyword>
<dbReference type="SUPFAM" id="SSF82114">
    <property type="entry name" value="Riboflavin kinase-like"/>
    <property type="match status" value="1"/>
</dbReference>
<evidence type="ECO:0000256" key="9">
    <source>
        <dbReference type="ARBA" id="ARBA00022777"/>
    </source>
</evidence>
<evidence type="ECO:0000259" key="16">
    <source>
        <dbReference type="SMART" id="SM00904"/>
    </source>
</evidence>
<keyword evidence="12" id="KW-0511">Multifunctional enzyme</keyword>
<evidence type="ECO:0000256" key="15">
    <source>
        <dbReference type="PIRNR" id="PIRNR004491"/>
    </source>
</evidence>
<evidence type="ECO:0000256" key="2">
    <source>
        <dbReference type="ARBA" id="ARBA00004726"/>
    </source>
</evidence>
<dbReference type="FunFam" id="3.40.50.620:FF:000021">
    <property type="entry name" value="Riboflavin biosynthesis protein"/>
    <property type="match status" value="1"/>
</dbReference>
<evidence type="ECO:0000256" key="4">
    <source>
        <dbReference type="ARBA" id="ARBA00022630"/>
    </source>
</evidence>
<dbReference type="PIRSF" id="PIRSF004491">
    <property type="entry name" value="FAD_Synth"/>
    <property type="match status" value="1"/>
</dbReference>
<dbReference type="GO" id="GO:0005524">
    <property type="term" value="F:ATP binding"/>
    <property type="evidence" value="ECO:0007669"/>
    <property type="project" value="UniProtKB-UniRule"/>
</dbReference>
<dbReference type="Gene3D" id="3.40.50.620">
    <property type="entry name" value="HUPs"/>
    <property type="match status" value="1"/>
</dbReference>
<dbReference type="Pfam" id="PF01687">
    <property type="entry name" value="Flavokinase"/>
    <property type="match status" value="1"/>
</dbReference>
<accession>A0A1T5BN86</accession>
<comment type="catalytic activity">
    <reaction evidence="14 15">
        <text>FMN + ATP + H(+) = FAD + diphosphate</text>
        <dbReference type="Rhea" id="RHEA:17237"/>
        <dbReference type="ChEBI" id="CHEBI:15378"/>
        <dbReference type="ChEBI" id="CHEBI:30616"/>
        <dbReference type="ChEBI" id="CHEBI:33019"/>
        <dbReference type="ChEBI" id="CHEBI:57692"/>
        <dbReference type="ChEBI" id="CHEBI:58210"/>
        <dbReference type="EC" id="2.7.7.2"/>
    </reaction>
</comment>
<keyword evidence="4 15" id="KW-0285">Flavoprotein</keyword>
<sequence>MTLKIHKGANAFKSEKQTVVTIGTFDGVHAGHQQIIKRLVDAARIENLESVIFTFFPHPRMVLQKESGLKLINTIEERTEILEETGIDHLVVHPFTQQFSRLTAQEFVRDILVNRLQAKKVIIGYDHRFGRNRTADINTLKQFGEDYGFDVEEITKQEVDEVAVSSTKIRNALLEGRVEKANNYLQTPFSLKGVVVKGRGLGKEFKYPTANVSIKEDYKLIPKNGVYVVSSNIDGKHYFGMMNIGTNPTVGGEEQTIETYFFNLDKDLYGKELKIEMLTRIRAEKKFSSIEALKIAMKQDEAFSKQYIRDNYAQ</sequence>
<evidence type="ECO:0000256" key="8">
    <source>
        <dbReference type="ARBA" id="ARBA00022741"/>
    </source>
</evidence>
<evidence type="ECO:0000256" key="3">
    <source>
        <dbReference type="ARBA" id="ARBA00005201"/>
    </source>
</evidence>
<dbReference type="GO" id="GO:0006747">
    <property type="term" value="P:FAD biosynthetic process"/>
    <property type="evidence" value="ECO:0007669"/>
    <property type="project" value="UniProtKB-UniRule"/>
</dbReference>
<protein>
    <recommendedName>
        <fullName evidence="15">Riboflavin biosynthesis protein</fullName>
    </recommendedName>
    <domain>
        <recommendedName>
            <fullName evidence="15">Riboflavin kinase</fullName>
            <ecNumber evidence="15">2.7.1.26</ecNumber>
        </recommendedName>
        <alternativeName>
            <fullName evidence="15">Flavokinase</fullName>
        </alternativeName>
    </domain>
    <domain>
        <recommendedName>
            <fullName evidence="15">FMN adenylyltransferase</fullName>
            <ecNumber evidence="15">2.7.7.2</ecNumber>
        </recommendedName>
        <alternativeName>
            <fullName evidence="15">FAD pyrophosphorylase</fullName>
        </alternativeName>
        <alternativeName>
            <fullName evidence="15">FAD synthase</fullName>
        </alternativeName>
    </domain>
</protein>
<dbReference type="EC" id="2.7.1.26" evidence="15"/>
<dbReference type="SUPFAM" id="SSF52374">
    <property type="entry name" value="Nucleotidylyl transferase"/>
    <property type="match status" value="1"/>
</dbReference>
<dbReference type="GO" id="GO:0009231">
    <property type="term" value="P:riboflavin biosynthetic process"/>
    <property type="evidence" value="ECO:0007669"/>
    <property type="project" value="InterPro"/>
</dbReference>
<dbReference type="STRING" id="241145.SAMN05660776_1350"/>
<dbReference type="InterPro" id="IPR014729">
    <property type="entry name" value="Rossmann-like_a/b/a_fold"/>
</dbReference>
<dbReference type="InterPro" id="IPR015864">
    <property type="entry name" value="FAD_synthase"/>
</dbReference>
<dbReference type="NCBIfam" id="NF004162">
    <property type="entry name" value="PRK05627.1-5"/>
    <property type="match status" value="1"/>
</dbReference>
<comment type="catalytic activity">
    <reaction evidence="13 15">
        <text>riboflavin + ATP = FMN + ADP + H(+)</text>
        <dbReference type="Rhea" id="RHEA:14357"/>
        <dbReference type="ChEBI" id="CHEBI:15378"/>
        <dbReference type="ChEBI" id="CHEBI:30616"/>
        <dbReference type="ChEBI" id="CHEBI:57986"/>
        <dbReference type="ChEBI" id="CHEBI:58210"/>
        <dbReference type="ChEBI" id="CHEBI:456216"/>
        <dbReference type="EC" id="2.7.1.26"/>
    </reaction>
</comment>
<evidence type="ECO:0000256" key="12">
    <source>
        <dbReference type="ARBA" id="ARBA00023268"/>
    </source>
</evidence>
<proteinExistence type="inferred from homology"/>
<dbReference type="InterPro" id="IPR015865">
    <property type="entry name" value="Riboflavin_kinase_bac/euk"/>
</dbReference>
<dbReference type="EMBL" id="FUYY01000002">
    <property type="protein sequence ID" value="SKB48736.1"/>
    <property type="molecule type" value="Genomic_DNA"/>
</dbReference>
<dbReference type="UniPathway" id="UPA00277">
    <property type="reaction ID" value="UER00407"/>
</dbReference>
<reference evidence="18" key="1">
    <citation type="submission" date="2017-02" db="EMBL/GenBank/DDBJ databases">
        <authorList>
            <person name="Varghese N."/>
            <person name="Submissions S."/>
        </authorList>
    </citation>
    <scope>NUCLEOTIDE SEQUENCE [LARGE SCALE GENOMIC DNA]</scope>
    <source>
        <strain evidence="18">DSM 23405</strain>
    </source>
</reference>
<keyword evidence="8 15" id="KW-0547">Nucleotide-binding</keyword>
<comment type="pathway">
    <text evidence="2 15">Cofactor biosynthesis; FAD biosynthesis; FAD from FMN: step 1/1.</text>
</comment>
<name>A0A1T5BN86_9FLAO</name>
<comment type="function">
    <text evidence="1">Catalyzes the phosphorylation of riboflavin to FMN followed by the adenylation of FMN to FAD.</text>
</comment>
<evidence type="ECO:0000313" key="18">
    <source>
        <dbReference type="Proteomes" id="UP000190230"/>
    </source>
</evidence>
<dbReference type="AlphaFoldDB" id="A0A1T5BN86"/>
<evidence type="ECO:0000256" key="5">
    <source>
        <dbReference type="ARBA" id="ARBA00022643"/>
    </source>
</evidence>
<gene>
    <name evidence="17" type="ORF">SAMN05660776_1350</name>
</gene>
<keyword evidence="11 15" id="KW-0067">ATP-binding</keyword>
<keyword evidence="5 15" id="KW-0288">FMN</keyword>
<evidence type="ECO:0000256" key="14">
    <source>
        <dbReference type="ARBA" id="ARBA00049494"/>
    </source>
</evidence>
<keyword evidence="10 15" id="KW-0274">FAD</keyword>
<evidence type="ECO:0000256" key="7">
    <source>
        <dbReference type="ARBA" id="ARBA00022695"/>
    </source>
</evidence>
<dbReference type="EC" id="2.7.7.2" evidence="15"/>
<dbReference type="InterPro" id="IPR002606">
    <property type="entry name" value="Riboflavin_kinase_bac"/>
</dbReference>
<keyword evidence="9 15" id="KW-0418">Kinase</keyword>
<dbReference type="NCBIfam" id="TIGR00083">
    <property type="entry name" value="ribF"/>
    <property type="match status" value="1"/>
</dbReference>
<dbReference type="CDD" id="cd02064">
    <property type="entry name" value="FAD_synthetase_N"/>
    <property type="match status" value="1"/>
</dbReference>
<dbReference type="GO" id="GO:0003919">
    <property type="term" value="F:FMN adenylyltransferase activity"/>
    <property type="evidence" value="ECO:0007669"/>
    <property type="project" value="UniProtKB-UniRule"/>
</dbReference>
<evidence type="ECO:0000256" key="1">
    <source>
        <dbReference type="ARBA" id="ARBA00002121"/>
    </source>
</evidence>
<dbReference type="GO" id="GO:0009398">
    <property type="term" value="P:FMN biosynthetic process"/>
    <property type="evidence" value="ECO:0007669"/>
    <property type="project" value="UniProtKB-UniRule"/>
</dbReference>
<comment type="similarity">
    <text evidence="15">Belongs to the ribF family.</text>
</comment>
<dbReference type="GO" id="GO:0008531">
    <property type="term" value="F:riboflavin kinase activity"/>
    <property type="evidence" value="ECO:0007669"/>
    <property type="project" value="UniProtKB-UniRule"/>
</dbReference>
<keyword evidence="7 15" id="KW-0548">Nucleotidyltransferase</keyword>
<dbReference type="SMART" id="SM00904">
    <property type="entry name" value="Flavokinase"/>
    <property type="match status" value="1"/>
</dbReference>
<dbReference type="Proteomes" id="UP000190230">
    <property type="component" value="Unassembled WGS sequence"/>
</dbReference>
<evidence type="ECO:0000256" key="13">
    <source>
        <dbReference type="ARBA" id="ARBA00047880"/>
    </source>
</evidence>
<comment type="pathway">
    <text evidence="3 15">Cofactor biosynthesis; FMN biosynthesis; FMN from riboflavin (ATP route): step 1/1.</text>
</comment>
<dbReference type="InterPro" id="IPR023468">
    <property type="entry name" value="Riboflavin_kinase"/>
</dbReference>
<keyword evidence="6 15" id="KW-0808">Transferase</keyword>